<evidence type="ECO:0000313" key="4">
    <source>
        <dbReference type="EMBL" id="KDQ25507.1"/>
    </source>
</evidence>
<dbReference type="Proteomes" id="UP000027073">
    <property type="component" value="Unassembled WGS sequence"/>
</dbReference>
<accession>A0A067NN11</accession>
<dbReference type="AlphaFoldDB" id="A0A067NN11"/>
<dbReference type="CDD" id="cd05276">
    <property type="entry name" value="p53_inducible_oxidoreductase"/>
    <property type="match status" value="1"/>
</dbReference>
<keyword evidence="1" id="KW-0521">NADP</keyword>
<dbReference type="EMBL" id="KL198010">
    <property type="protein sequence ID" value="KDQ25507.1"/>
    <property type="molecule type" value="Genomic_DNA"/>
</dbReference>
<evidence type="ECO:0000259" key="3">
    <source>
        <dbReference type="SMART" id="SM00829"/>
    </source>
</evidence>
<feature type="domain" description="Enoyl reductase (ER)" evidence="3">
    <location>
        <begin position="14"/>
        <end position="335"/>
    </location>
</feature>
<dbReference type="PANTHER" id="PTHR48106:SF18">
    <property type="entry name" value="QUINONE OXIDOREDUCTASE PIG3"/>
    <property type="match status" value="1"/>
</dbReference>
<dbReference type="Pfam" id="PF00107">
    <property type="entry name" value="ADH_zinc_N"/>
    <property type="match status" value="1"/>
</dbReference>
<evidence type="ECO:0000313" key="5">
    <source>
        <dbReference type="Proteomes" id="UP000027073"/>
    </source>
</evidence>
<dbReference type="HOGENOM" id="CLU_026673_3_4_1"/>
<name>A0A067NN11_PLEO1</name>
<dbReference type="VEuPathDB" id="FungiDB:PLEOSDRAFT_1078033"/>
<dbReference type="InterPro" id="IPR014189">
    <property type="entry name" value="Quinone_OxRdtase_PIG3"/>
</dbReference>
<evidence type="ECO:0000256" key="2">
    <source>
        <dbReference type="ARBA" id="ARBA00023002"/>
    </source>
</evidence>
<dbReference type="InterPro" id="IPR036291">
    <property type="entry name" value="NAD(P)-bd_dom_sf"/>
</dbReference>
<dbReference type="InterPro" id="IPR020843">
    <property type="entry name" value="ER"/>
</dbReference>
<dbReference type="Pfam" id="PF08240">
    <property type="entry name" value="ADH_N"/>
    <property type="match status" value="1"/>
</dbReference>
<dbReference type="InParanoid" id="A0A067NN11"/>
<keyword evidence="2" id="KW-0560">Oxidoreductase</keyword>
<dbReference type="InterPro" id="IPR013154">
    <property type="entry name" value="ADH-like_N"/>
</dbReference>
<dbReference type="Gene3D" id="3.90.180.10">
    <property type="entry name" value="Medium-chain alcohol dehydrogenases, catalytic domain"/>
    <property type="match status" value="1"/>
</dbReference>
<proteinExistence type="predicted"/>
<dbReference type="SUPFAM" id="SSF50129">
    <property type="entry name" value="GroES-like"/>
    <property type="match status" value="1"/>
</dbReference>
<dbReference type="PANTHER" id="PTHR48106">
    <property type="entry name" value="QUINONE OXIDOREDUCTASE PIG3-RELATED"/>
    <property type="match status" value="1"/>
</dbReference>
<dbReference type="GO" id="GO:0070402">
    <property type="term" value="F:NADPH binding"/>
    <property type="evidence" value="ECO:0007669"/>
    <property type="project" value="TreeGrafter"/>
</dbReference>
<dbReference type="NCBIfam" id="TIGR02824">
    <property type="entry name" value="quinone_pig3"/>
    <property type="match status" value="1"/>
</dbReference>
<sequence>MSQMRAVLIRDGKGPAENLYIGEAPKPTPNANQVLVKIKAFGLNRMDIYQRLGHYPPPAGSSTILGVEFSGHIAQLGTAVDSGWKVGDEVMGLAGGGAYAEFIVLPHTHIMPKPAHLSWVEAACVPECFITAYQALVLYGEVKKGEDVLVHAGASGVGLAVIHLARLYGAHSIIATASSKEKLDFLLSIPNGATHGVNYRTQDFAEEAKKITNKGVDVVIDFVGQSHWTKNIDAMALDGRMTMLATLSGSTVESFDLRPILYKRLRIQGSTLRSRSESYQADLIQRFSKDVVPHITGEKGDGPVKVYIHKVYSWTEIQEAHKEMESNQNIGQIVSVID</sequence>
<dbReference type="GO" id="GO:0016651">
    <property type="term" value="F:oxidoreductase activity, acting on NAD(P)H"/>
    <property type="evidence" value="ECO:0007669"/>
    <property type="project" value="TreeGrafter"/>
</dbReference>
<dbReference type="SMART" id="SM00829">
    <property type="entry name" value="PKS_ER"/>
    <property type="match status" value="1"/>
</dbReference>
<dbReference type="STRING" id="1137138.A0A067NN11"/>
<reference evidence="5" key="1">
    <citation type="journal article" date="2014" name="Proc. Natl. Acad. Sci. U.S.A.">
        <title>Extensive sampling of basidiomycete genomes demonstrates inadequacy of the white-rot/brown-rot paradigm for wood decay fungi.</title>
        <authorList>
            <person name="Riley R."/>
            <person name="Salamov A.A."/>
            <person name="Brown D.W."/>
            <person name="Nagy L.G."/>
            <person name="Floudas D."/>
            <person name="Held B.W."/>
            <person name="Levasseur A."/>
            <person name="Lombard V."/>
            <person name="Morin E."/>
            <person name="Otillar R."/>
            <person name="Lindquist E.A."/>
            <person name="Sun H."/>
            <person name="LaButti K.M."/>
            <person name="Schmutz J."/>
            <person name="Jabbour D."/>
            <person name="Luo H."/>
            <person name="Baker S.E."/>
            <person name="Pisabarro A.G."/>
            <person name="Walton J.D."/>
            <person name="Blanchette R.A."/>
            <person name="Henrissat B."/>
            <person name="Martin F."/>
            <person name="Cullen D."/>
            <person name="Hibbett D.S."/>
            <person name="Grigoriev I.V."/>
        </authorList>
    </citation>
    <scope>NUCLEOTIDE SEQUENCE [LARGE SCALE GENOMIC DNA]</scope>
    <source>
        <strain evidence="5">PC15</strain>
    </source>
</reference>
<gene>
    <name evidence="4" type="ORF">PLEOSDRAFT_1078033</name>
</gene>
<dbReference type="OrthoDB" id="203908at2759"/>
<dbReference type="InterPro" id="IPR013149">
    <property type="entry name" value="ADH-like_C"/>
</dbReference>
<dbReference type="SUPFAM" id="SSF51735">
    <property type="entry name" value="NAD(P)-binding Rossmann-fold domains"/>
    <property type="match status" value="1"/>
</dbReference>
<organism evidence="4 5">
    <name type="scientific">Pleurotus ostreatus (strain PC15)</name>
    <name type="common">Oyster mushroom</name>
    <dbReference type="NCBI Taxonomy" id="1137138"/>
    <lineage>
        <taxon>Eukaryota</taxon>
        <taxon>Fungi</taxon>
        <taxon>Dikarya</taxon>
        <taxon>Basidiomycota</taxon>
        <taxon>Agaricomycotina</taxon>
        <taxon>Agaricomycetes</taxon>
        <taxon>Agaricomycetidae</taxon>
        <taxon>Agaricales</taxon>
        <taxon>Pleurotineae</taxon>
        <taxon>Pleurotaceae</taxon>
        <taxon>Pleurotus</taxon>
    </lineage>
</organism>
<protein>
    <recommendedName>
        <fullName evidence="3">Enoyl reductase (ER) domain-containing protein</fullName>
    </recommendedName>
</protein>
<evidence type="ECO:0000256" key="1">
    <source>
        <dbReference type="ARBA" id="ARBA00022857"/>
    </source>
</evidence>
<dbReference type="Gene3D" id="3.40.50.720">
    <property type="entry name" value="NAD(P)-binding Rossmann-like Domain"/>
    <property type="match status" value="1"/>
</dbReference>
<dbReference type="InterPro" id="IPR011032">
    <property type="entry name" value="GroES-like_sf"/>
</dbReference>